<accession>A0ABD1QVY0</accession>
<protein>
    <submittedName>
        <fullName evidence="1">Uncharacterized protein</fullName>
    </submittedName>
</protein>
<evidence type="ECO:0000313" key="1">
    <source>
        <dbReference type="EMBL" id="KAL2480313.1"/>
    </source>
</evidence>
<dbReference type="AlphaFoldDB" id="A0ABD1QVY0"/>
<evidence type="ECO:0000313" key="2">
    <source>
        <dbReference type="Proteomes" id="UP001604336"/>
    </source>
</evidence>
<dbReference type="EMBL" id="JBFOLK010000010">
    <property type="protein sequence ID" value="KAL2480313.1"/>
    <property type="molecule type" value="Genomic_DNA"/>
</dbReference>
<reference evidence="2" key="1">
    <citation type="submission" date="2024-07" db="EMBL/GenBank/DDBJ databases">
        <title>Two chromosome-level genome assemblies of Korean endemic species Abeliophyllum distichum and Forsythia ovata (Oleaceae).</title>
        <authorList>
            <person name="Jang H."/>
        </authorList>
    </citation>
    <scope>NUCLEOTIDE SEQUENCE [LARGE SCALE GENOMIC DNA]</scope>
</reference>
<proteinExistence type="predicted"/>
<name>A0ABD1QVY0_9LAMI</name>
<comment type="caution">
    <text evidence="1">The sequence shown here is derived from an EMBL/GenBank/DDBJ whole genome shotgun (WGS) entry which is preliminary data.</text>
</comment>
<sequence>MSMLSKDGMYSFELTFVHGWDKDANASVFPSVWHGTNVDRVFSKENANEERQGGGARVVLLRSMGGSQTSVTDCSSSIKQWKKSWFWMKNNWQRVDDDPKPSLDVPSVYGIASERKCISVYEFANFSFFIADALY</sequence>
<keyword evidence="2" id="KW-1185">Reference proteome</keyword>
<organism evidence="1 2">
    <name type="scientific">Abeliophyllum distichum</name>
    <dbReference type="NCBI Taxonomy" id="126358"/>
    <lineage>
        <taxon>Eukaryota</taxon>
        <taxon>Viridiplantae</taxon>
        <taxon>Streptophyta</taxon>
        <taxon>Embryophyta</taxon>
        <taxon>Tracheophyta</taxon>
        <taxon>Spermatophyta</taxon>
        <taxon>Magnoliopsida</taxon>
        <taxon>eudicotyledons</taxon>
        <taxon>Gunneridae</taxon>
        <taxon>Pentapetalae</taxon>
        <taxon>asterids</taxon>
        <taxon>lamiids</taxon>
        <taxon>Lamiales</taxon>
        <taxon>Oleaceae</taxon>
        <taxon>Forsythieae</taxon>
        <taxon>Abeliophyllum</taxon>
    </lineage>
</organism>
<gene>
    <name evidence="1" type="ORF">Adt_33279</name>
</gene>
<dbReference type="Proteomes" id="UP001604336">
    <property type="component" value="Unassembled WGS sequence"/>
</dbReference>